<dbReference type="AlphaFoldDB" id="A0A6M3Y0Q2"/>
<evidence type="ECO:0000313" key="1">
    <source>
        <dbReference type="EMBL" id="QJI03653.1"/>
    </source>
</evidence>
<gene>
    <name evidence="1" type="ORF">TM448B04829_0004</name>
</gene>
<protein>
    <submittedName>
        <fullName evidence="1">Uncharacterized protein</fullName>
    </submittedName>
</protein>
<sequence length="67" mass="7916">MDNKLHSDLMEMIGELREQVEIEKRKRIQIHAEVIRLRKEIEQHKKANVDFYAGLLAEIKLADMGDK</sequence>
<name>A0A6M3Y0Q2_9ZZZZ</name>
<dbReference type="EMBL" id="MT145107">
    <property type="protein sequence ID" value="QJI03653.1"/>
    <property type="molecule type" value="Genomic_DNA"/>
</dbReference>
<reference evidence="1" key="1">
    <citation type="submission" date="2020-03" db="EMBL/GenBank/DDBJ databases">
        <title>The deep terrestrial virosphere.</title>
        <authorList>
            <person name="Holmfeldt K."/>
            <person name="Nilsson E."/>
            <person name="Simone D."/>
            <person name="Lopez-Fernandez M."/>
            <person name="Wu X."/>
            <person name="de Brujin I."/>
            <person name="Lundin D."/>
            <person name="Andersson A."/>
            <person name="Bertilsson S."/>
            <person name="Dopson M."/>
        </authorList>
    </citation>
    <scope>NUCLEOTIDE SEQUENCE</scope>
    <source>
        <strain evidence="1">TM448B04829</strain>
    </source>
</reference>
<organism evidence="1">
    <name type="scientific">viral metagenome</name>
    <dbReference type="NCBI Taxonomy" id="1070528"/>
    <lineage>
        <taxon>unclassified sequences</taxon>
        <taxon>metagenomes</taxon>
        <taxon>organismal metagenomes</taxon>
    </lineage>
</organism>
<proteinExistence type="predicted"/>
<accession>A0A6M3Y0Q2</accession>